<comment type="caution">
    <text evidence="5">The sequence shown here is derived from an EMBL/GenBank/DDBJ whole genome shotgun (WGS) entry which is preliminary data.</text>
</comment>
<gene>
    <name evidence="5" type="ORF">DdX_11979</name>
</gene>
<sequence length="444" mass="49322">MPDIQFSVQSFSPKSNSTRSVSSSSFPAEHRKNARSHSGLPQINIADEFPQHSVKRFRPFQETGGEPGKVPFIETNAGSKLHDDAKLVKSDDTVTVEGPVVGDVNRKNASTPATITTSQVSSQPPSEAPAKRNGTEIGTVVSRVWENVKKMMGFGADCLNGGHKNLRGDCVCPKYYENERCEKITCANNGTPARSDPLLLYDDICKCPHPEFIYGKHCEMVRCHNGGRDLGNGGCACVDGWYTGQFCQYYTSSWLAAIGLPLLGIALIIICCVVCRLDLCPRRGSRRDRSRRRNHPQPRGITPRSTQSRQNPRSSQIPNDQMRREQMAHEQALVIQENLLNEGVFGQLDGRQFVVRLEQVPTYNPQLWGVTGSNQTESALKPVEPPPSYEQAVRCPSVSTDLLPPDYTPVDNSNLVDQEHQRQNTERISAQNRRPPDSSSRLPR</sequence>
<dbReference type="InterPro" id="IPR000742">
    <property type="entry name" value="EGF"/>
</dbReference>
<evidence type="ECO:0000256" key="1">
    <source>
        <dbReference type="PROSITE-ProRule" id="PRU00076"/>
    </source>
</evidence>
<feature type="compositionally biased region" description="Polar residues" evidence="2">
    <location>
        <begin position="1"/>
        <end position="11"/>
    </location>
</feature>
<feature type="region of interest" description="Disordered" evidence="2">
    <location>
        <begin position="285"/>
        <end position="327"/>
    </location>
</feature>
<evidence type="ECO:0000256" key="3">
    <source>
        <dbReference type="SAM" id="Phobius"/>
    </source>
</evidence>
<dbReference type="Gene3D" id="2.10.25.10">
    <property type="entry name" value="Laminin"/>
    <property type="match status" value="1"/>
</dbReference>
<evidence type="ECO:0000313" key="5">
    <source>
        <dbReference type="EMBL" id="KAI1708299.1"/>
    </source>
</evidence>
<feature type="domain" description="EGF-like" evidence="4">
    <location>
        <begin position="214"/>
        <end position="248"/>
    </location>
</feature>
<dbReference type="AlphaFoldDB" id="A0AAD4N1C6"/>
<dbReference type="PROSITE" id="PS01186">
    <property type="entry name" value="EGF_2"/>
    <property type="match status" value="1"/>
</dbReference>
<protein>
    <recommendedName>
        <fullName evidence="4">EGF-like domain-containing protein</fullName>
    </recommendedName>
</protein>
<keyword evidence="3" id="KW-1133">Transmembrane helix</keyword>
<dbReference type="PROSITE" id="PS50026">
    <property type="entry name" value="EGF_3"/>
    <property type="match status" value="1"/>
</dbReference>
<comment type="caution">
    <text evidence="1">Lacks conserved residue(s) required for the propagation of feature annotation.</text>
</comment>
<feature type="region of interest" description="Disordered" evidence="2">
    <location>
        <begin position="102"/>
        <end position="133"/>
    </location>
</feature>
<keyword evidence="1" id="KW-0245">EGF-like domain</keyword>
<evidence type="ECO:0000259" key="4">
    <source>
        <dbReference type="PROSITE" id="PS50026"/>
    </source>
</evidence>
<name>A0AAD4N1C6_9BILA</name>
<feature type="region of interest" description="Disordered" evidence="2">
    <location>
        <begin position="1"/>
        <end position="74"/>
    </location>
</feature>
<organism evidence="5 6">
    <name type="scientific">Ditylenchus destructor</name>
    <dbReference type="NCBI Taxonomy" id="166010"/>
    <lineage>
        <taxon>Eukaryota</taxon>
        <taxon>Metazoa</taxon>
        <taxon>Ecdysozoa</taxon>
        <taxon>Nematoda</taxon>
        <taxon>Chromadorea</taxon>
        <taxon>Rhabditida</taxon>
        <taxon>Tylenchina</taxon>
        <taxon>Tylenchomorpha</taxon>
        <taxon>Sphaerularioidea</taxon>
        <taxon>Anguinidae</taxon>
        <taxon>Anguininae</taxon>
        <taxon>Ditylenchus</taxon>
    </lineage>
</organism>
<proteinExistence type="predicted"/>
<feature type="compositionally biased region" description="Low complexity" evidence="2">
    <location>
        <begin position="12"/>
        <end position="25"/>
    </location>
</feature>
<feature type="region of interest" description="Disordered" evidence="2">
    <location>
        <begin position="397"/>
        <end position="444"/>
    </location>
</feature>
<keyword evidence="6" id="KW-1185">Reference proteome</keyword>
<evidence type="ECO:0000313" key="6">
    <source>
        <dbReference type="Proteomes" id="UP001201812"/>
    </source>
</evidence>
<feature type="compositionally biased region" description="Basic residues" evidence="2">
    <location>
        <begin position="285"/>
        <end position="296"/>
    </location>
</feature>
<dbReference type="EMBL" id="JAKKPZ010000036">
    <property type="protein sequence ID" value="KAI1708299.1"/>
    <property type="molecule type" value="Genomic_DNA"/>
</dbReference>
<accession>A0AAD4N1C6</accession>
<feature type="compositionally biased region" description="Polar residues" evidence="2">
    <location>
        <begin position="303"/>
        <end position="319"/>
    </location>
</feature>
<feature type="transmembrane region" description="Helical" evidence="3">
    <location>
        <begin position="254"/>
        <end position="279"/>
    </location>
</feature>
<keyword evidence="3" id="KW-0812">Transmembrane</keyword>
<evidence type="ECO:0000256" key="2">
    <source>
        <dbReference type="SAM" id="MobiDB-lite"/>
    </source>
</evidence>
<reference evidence="5" key="1">
    <citation type="submission" date="2022-01" db="EMBL/GenBank/DDBJ databases">
        <title>Genome Sequence Resource for Two Populations of Ditylenchus destructor, the Migratory Endoparasitic Phytonematode.</title>
        <authorList>
            <person name="Zhang H."/>
            <person name="Lin R."/>
            <person name="Xie B."/>
        </authorList>
    </citation>
    <scope>NUCLEOTIDE SEQUENCE</scope>
    <source>
        <strain evidence="5">BazhouSP</strain>
    </source>
</reference>
<feature type="compositionally biased region" description="Polar residues" evidence="2">
    <location>
        <begin position="107"/>
        <end position="125"/>
    </location>
</feature>
<dbReference type="Proteomes" id="UP001201812">
    <property type="component" value="Unassembled WGS sequence"/>
</dbReference>
<keyword evidence="3" id="KW-0472">Membrane</keyword>